<comment type="caution">
    <text evidence="3">The sequence shown here is derived from an EMBL/GenBank/DDBJ whole genome shotgun (WGS) entry which is preliminary data.</text>
</comment>
<dbReference type="Proteomes" id="UP001221142">
    <property type="component" value="Unassembled WGS sequence"/>
</dbReference>
<evidence type="ECO:0000313" key="4">
    <source>
        <dbReference type="Proteomes" id="UP001221142"/>
    </source>
</evidence>
<feature type="modified residue" description="Phosphohistidine" evidence="1">
    <location>
        <position position="15"/>
    </location>
</feature>
<name>A0AAD7B226_9AGAR</name>
<evidence type="ECO:0000313" key="3">
    <source>
        <dbReference type="EMBL" id="KAJ7607962.1"/>
    </source>
</evidence>
<keyword evidence="4" id="KW-1185">Reference proteome</keyword>
<gene>
    <name evidence="3" type="ORF">FB45DRAFT_392371</name>
</gene>
<proteinExistence type="predicted"/>
<dbReference type="InterPro" id="IPR059179">
    <property type="entry name" value="MLKL-like_MCAfunc"/>
</dbReference>
<dbReference type="AlphaFoldDB" id="A0AAD7B226"/>
<evidence type="ECO:0000256" key="1">
    <source>
        <dbReference type="PROSITE-ProRule" id="PRU00110"/>
    </source>
</evidence>
<dbReference type="InterPro" id="IPR036641">
    <property type="entry name" value="HPT_dom_sf"/>
</dbReference>
<reference evidence="3" key="1">
    <citation type="submission" date="2023-03" db="EMBL/GenBank/DDBJ databases">
        <title>Massive genome expansion in bonnet fungi (Mycena s.s.) driven by repeated elements and novel gene families across ecological guilds.</title>
        <authorList>
            <consortium name="Lawrence Berkeley National Laboratory"/>
            <person name="Harder C.B."/>
            <person name="Miyauchi S."/>
            <person name="Viragh M."/>
            <person name="Kuo A."/>
            <person name="Thoen E."/>
            <person name="Andreopoulos B."/>
            <person name="Lu D."/>
            <person name="Skrede I."/>
            <person name="Drula E."/>
            <person name="Henrissat B."/>
            <person name="Morin E."/>
            <person name="Kohler A."/>
            <person name="Barry K."/>
            <person name="LaButti K."/>
            <person name="Morin E."/>
            <person name="Salamov A."/>
            <person name="Lipzen A."/>
            <person name="Mereny Z."/>
            <person name="Hegedus B."/>
            <person name="Baldrian P."/>
            <person name="Stursova M."/>
            <person name="Weitz H."/>
            <person name="Taylor A."/>
            <person name="Grigoriev I.V."/>
            <person name="Nagy L.G."/>
            <person name="Martin F."/>
            <person name="Kauserud H."/>
        </authorList>
    </citation>
    <scope>NUCLEOTIDE SEQUENCE</scope>
    <source>
        <strain evidence="3">9284</strain>
    </source>
</reference>
<protein>
    <recommendedName>
        <fullName evidence="2">HPt domain-containing protein</fullName>
    </recommendedName>
</protein>
<dbReference type="GO" id="GO:0000160">
    <property type="term" value="P:phosphorelay signal transduction system"/>
    <property type="evidence" value="ECO:0007669"/>
    <property type="project" value="InterPro"/>
</dbReference>
<dbReference type="SUPFAM" id="SSF47226">
    <property type="entry name" value="Histidine-containing phosphotransfer domain, HPT domain"/>
    <property type="match status" value="1"/>
</dbReference>
<dbReference type="EMBL" id="JARKIF010000047">
    <property type="protein sequence ID" value="KAJ7607962.1"/>
    <property type="molecule type" value="Genomic_DNA"/>
</dbReference>
<dbReference type="CDD" id="cd21037">
    <property type="entry name" value="MLKL_NTD"/>
    <property type="match status" value="1"/>
</dbReference>
<evidence type="ECO:0000259" key="2">
    <source>
        <dbReference type="PROSITE" id="PS50894"/>
    </source>
</evidence>
<dbReference type="InterPro" id="IPR008207">
    <property type="entry name" value="Sig_transdc_His_kin_Hpt_dom"/>
</dbReference>
<dbReference type="PROSITE" id="PS50894">
    <property type="entry name" value="HPT"/>
    <property type="match status" value="1"/>
</dbReference>
<sequence length="188" mass="21081">MATVDALHLLTGAVHTLAGVAPVPGLAAAFTVFHFICSCVRTIRVRQKQLAVLSNVIAQLLSTLQQEFEANRLVPISCVQPLHNLHQLLNDIHKFVQAEKDRSFFKAILLHTAASQVSVIDMFYHRIATATSSFQISSALNIQHMLHDNEQARLADVSALAERFEILEKNHDELRCQQQEYCCYYGVN</sequence>
<organism evidence="3 4">
    <name type="scientific">Roridomyces roridus</name>
    <dbReference type="NCBI Taxonomy" id="1738132"/>
    <lineage>
        <taxon>Eukaryota</taxon>
        <taxon>Fungi</taxon>
        <taxon>Dikarya</taxon>
        <taxon>Basidiomycota</taxon>
        <taxon>Agaricomycotina</taxon>
        <taxon>Agaricomycetes</taxon>
        <taxon>Agaricomycetidae</taxon>
        <taxon>Agaricales</taxon>
        <taxon>Marasmiineae</taxon>
        <taxon>Mycenaceae</taxon>
        <taxon>Roridomyces</taxon>
    </lineage>
</organism>
<accession>A0AAD7B226</accession>
<keyword evidence="1" id="KW-0597">Phosphoprotein</keyword>
<feature type="domain" description="HPt" evidence="2">
    <location>
        <begin position="1"/>
        <end position="71"/>
    </location>
</feature>